<evidence type="ECO:0000313" key="10">
    <source>
        <dbReference type="EMBL" id="MBB4689911.1"/>
    </source>
</evidence>
<dbReference type="RefSeq" id="WP_239093684.1">
    <property type="nucleotide sequence ID" value="NZ_BOMC01000081.1"/>
</dbReference>
<dbReference type="PANTHER" id="PTHR43289">
    <property type="entry name" value="MITOGEN-ACTIVATED PROTEIN KINASE KINASE KINASE 20-RELATED"/>
    <property type="match status" value="1"/>
</dbReference>
<keyword evidence="4 7" id="KW-0547">Nucleotide-binding</keyword>
<dbReference type="PROSITE" id="PS00108">
    <property type="entry name" value="PROTEIN_KINASE_ST"/>
    <property type="match status" value="1"/>
</dbReference>
<evidence type="ECO:0000256" key="1">
    <source>
        <dbReference type="ARBA" id="ARBA00012513"/>
    </source>
</evidence>
<keyword evidence="6 7" id="KW-0067">ATP-binding</keyword>
<keyword evidence="2 10" id="KW-0723">Serine/threonine-protein kinase</keyword>
<organism evidence="10 11">
    <name type="scientific">Paractinoplanes abujensis</name>
    <dbReference type="NCBI Taxonomy" id="882441"/>
    <lineage>
        <taxon>Bacteria</taxon>
        <taxon>Bacillati</taxon>
        <taxon>Actinomycetota</taxon>
        <taxon>Actinomycetes</taxon>
        <taxon>Micromonosporales</taxon>
        <taxon>Micromonosporaceae</taxon>
        <taxon>Paractinoplanes</taxon>
    </lineage>
</organism>
<dbReference type="GO" id="GO:0005524">
    <property type="term" value="F:ATP binding"/>
    <property type="evidence" value="ECO:0007669"/>
    <property type="project" value="UniProtKB-UniRule"/>
</dbReference>
<dbReference type="Proteomes" id="UP000542742">
    <property type="component" value="Unassembled WGS sequence"/>
</dbReference>
<evidence type="ECO:0000256" key="5">
    <source>
        <dbReference type="ARBA" id="ARBA00022777"/>
    </source>
</evidence>
<evidence type="ECO:0000259" key="9">
    <source>
        <dbReference type="PROSITE" id="PS50011"/>
    </source>
</evidence>
<dbReference type="GO" id="GO:0004674">
    <property type="term" value="F:protein serine/threonine kinase activity"/>
    <property type="evidence" value="ECO:0007669"/>
    <property type="project" value="UniProtKB-KW"/>
</dbReference>
<evidence type="ECO:0000256" key="2">
    <source>
        <dbReference type="ARBA" id="ARBA00022527"/>
    </source>
</evidence>
<dbReference type="SMART" id="SM00220">
    <property type="entry name" value="S_TKc"/>
    <property type="match status" value="1"/>
</dbReference>
<accession>A0A7W7CJV2</accession>
<evidence type="ECO:0000256" key="4">
    <source>
        <dbReference type="ARBA" id="ARBA00022741"/>
    </source>
</evidence>
<dbReference type="SUPFAM" id="SSF56112">
    <property type="entry name" value="Protein kinase-like (PK-like)"/>
    <property type="match status" value="1"/>
</dbReference>
<dbReference type="PROSITE" id="PS00107">
    <property type="entry name" value="PROTEIN_KINASE_ATP"/>
    <property type="match status" value="1"/>
</dbReference>
<dbReference type="InterPro" id="IPR011990">
    <property type="entry name" value="TPR-like_helical_dom_sf"/>
</dbReference>
<dbReference type="InterPro" id="IPR008271">
    <property type="entry name" value="Ser/Thr_kinase_AS"/>
</dbReference>
<feature type="domain" description="Protein kinase" evidence="9">
    <location>
        <begin position="12"/>
        <end position="275"/>
    </location>
</feature>
<name>A0A7W7CJV2_9ACTN</name>
<feature type="compositionally biased region" description="Polar residues" evidence="8">
    <location>
        <begin position="312"/>
        <end position="328"/>
    </location>
</feature>
<sequence>MLQAGTRIADRYELTQPIGSGGMGQVWAGYDERLDRPVAVKFLKPGLVNEADRHAVADRFRREARVTARLDHPGVPTVHDTGVFGDELFIVMQLVPGTLLSYLMDETGPLPVPWVAAIGAQICSVLAAAHAASLVHRDLKPNNLILGPGGLVKVLDFGVAAVLDADMPRLTVTGDLLGTPTYMAPEQALGMSSVGPRADLYALGCILFELLAGNPPYQADNPLGMLHHHLEAPIPHPADGRDDVPSQLDDLVVALLAKDPLKRPESAAAVYARLLQWAAGDVPAGQRGVAPGGADPTSPYRFPFGPLPRDTAPTTRPQNAASGPSSVPSLDELQDVRDQALALADDERFGQAADALATMLRYVAPIYGQRSPEVLEARLDYAGMLVLAGDYRTALPVIEQLITDLRARYGPDHELIRECRQQVATCQAELGEATEALRTLRSLAADDPGPASYPLRHQVALIEGGRGHFREALEVLDSLLRDMQAQPGSEPSDIEDVQAVRDHLSRVALAGGR</sequence>
<evidence type="ECO:0000256" key="8">
    <source>
        <dbReference type="SAM" id="MobiDB-lite"/>
    </source>
</evidence>
<dbReference type="AlphaFoldDB" id="A0A7W7CJV2"/>
<dbReference type="InterPro" id="IPR000719">
    <property type="entry name" value="Prot_kinase_dom"/>
</dbReference>
<dbReference type="PROSITE" id="PS50011">
    <property type="entry name" value="PROTEIN_KINASE_DOM"/>
    <property type="match status" value="1"/>
</dbReference>
<dbReference type="InterPro" id="IPR011009">
    <property type="entry name" value="Kinase-like_dom_sf"/>
</dbReference>
<keyword evidence="3" id="KW-0808">Transferase</keyword>
<dbReference type="CDD" id="cd14014">
    <property type="entry name" value="STKc_PknB_like"/>
    <property type="match status" value="1"/>
</dbReference>
<evidence type="ECO:0000256" key="7">
    <source>
        <dbReference type="PROSITE-ProRule" id="PRU10141"/>
    </source>
</evidence>
<dbReference type="Pfam" id="PF00069">
    <property type="entry name" value="Pkinase"/>
    <property type="match status" value="1"/>
</dbReference>
<feature type="region of interest" description="Disordered" evidence="8">
    <location>
        <begin position="287"/>
        <end position="331"/>
    </location>
</feature>
<dbReference type="EMBL" id="JACHMF010000001">
    <property type="protein sequence ID" value="MBB4689911.1"/>
    <property type="molecule type" value="Genomic_DNA"/>
</dbReference>
<evidence type="ECO:0000256" key="3">
    <source>
        <dbReference type="ARBA" id="ARBA00022679"/>
    </source>
</evidence>
<dbReference type="Gene3D" id="1.25.40.10">
    <property type="entry name" value="Tetratricopeptide repeat domain"/>
    <property type="match status" value="1"/>
</dbReference>
<proteinExistence type="predicted"/>
<dbReference type="Gene3D" id="1.10.510.10">
    <property type="entry name" value="Transferase(Phosphotransferase) domain 1"/>
    <property type="match status" value="1"/>
</dbReference>
<comment type="caution">
    <text evidence="10">The sequence shown here is derived from an EMBL/GenBank/DDBJ whole genome shotgun (WGS) entry which is preliminary data.</text>
</comment>
<evidence type="ECO:0000313" key="11">
    <source>
        <dbReference type="Proteomes" id="UP000542742"/>
    </source>
</evidence>
<reference evidence="10 11" key="1">
    <citation type="submission" date="2020-08" db="EMBL/GenBank/DDBJ databases">
        <title>Sequencing the genomes of 1000 actinobacteria strains.</title>
        <authorList>
            <person name="Klenk H.-P."/>
        </authorList>
    </citation>
    <scope>NUCLEOTIDE SEQUENCE [LARGE SCALE GENOMIC DNA]</scope>
    <source>
        <strain evidence="10 11">DSM 45518</strain>
    </source>
</reference>
<dbReference type="Gene3D" id="3.30.200.20">
    <property type="entry name" value="Phosphorylase Kinase, domain 1"/>
    <property type="match status" value="1"/>
</dbReference>
<evidence type="ECO:0000256" key="6">
    <source>
        <dbReference type="ARBA" id="ARBA00022840"/>
    </source>
</evidence>
<gene>
    <name evidence="10" type="ORF">BKA14_000059</name>
</gene>
<keyword evidence="5 10" id="KW-0418">Kinase</keyword>
<dbReference type="InterPro" id="IPR017441">
    <property type="entry name" value="Protein_kinase_ATP_BS"/>
</dbReference>
<dbReference type="PANTHER" id="PTHR43289:SF6">
    <property type="entry name" value="SERINE_THREONINE-PROTEIN KINASE NEKL-3"/>
    <property type="match status" value="1"/>
</dbReference>
<keyword evidence="11" id="KW-1185">Reference proteome</keyword>
<protein>
    <recommendedName>
        <fullName evidence="1">non-specific serine/threonine protein kinase</fullName>
        <ecNumber evidence="1">2.7.11.1</ecNumber>
    </recommendedName>
</protein>
<dbReference type="SUPFAM" id="SSF48452">
    <property type="entry name" value="TPR-like"/>
    <property type="match status" value="1"/>
</dbReference>
<dbReference type="EC" id="2.7.11.1" evidence="1"/>
<feature type="binding site" evidence="7">
    <location>
        <position position="41"/>
    </location>
    <ligand>
        <name>ATP</name>
        <dbReference type="ChEBI" id="CHEBI:30616"/>
    </ligand>
</feature>